<feature type="chain" id="PRO_5004535596" evidence="4">
    <location>
        <begin position="24"/>
        <end position="195"/>
    </location>
</feature>
<dbReference type="Pfam" id="PF12796">
    <property type="entry name" value="Ank_2"/>
    <property type="match status" value="1"/>
</dbReference>
<evidence type="ECO:0000256" key="2">
    <source>
        <dbReference type="ARBA" id="ARBA00023043"/>
    </source>
</evidence>
<proteinExistence type="predicted"/>
<dbReference type="SUPFAM" id="SSF48403">
    <property type="entry name" value="Ankyrin repeat"/>
    <property type="match status" value="1"/>
</dbReference>
<keyword evidence="4" id="KW-0732">Signal</keyword>
<dbReference type="AlphaFoldDB" id="S5DVL1"/>
<evidence type="ECO:0000313" key="5">
    <source>
        <dbReference type="EMBL" id="AGQ18997.1"/>
    </source>
</evidence>
<reference evidence="5" key="1">
    <citation type="journal article" date="2013" name="Sci. Rep.">
        <title>Metagenomics uncovers a new group of low GC and ultra-small marine Actinobacteria.</title>
        <authorList>
            <person name="Ghai R."/>
            <person name="Mizuno C.M."/>
            <person name="Picazo A."/>
            <person name="Camacho A."/>
            <person name="Rodriguez-Valera F."/>
        </authorList>
    </citation>
    <scope>NUCLEOTIDE SEQUENCE</scope>
</reference>
<feature type="signal peptide" evidence="4">
    <location>
        <begin position="1"/>
        <end position="23"/>
    </location>
</feature>
<dbReference type="PROSITE" id="PS50088">
    <property type="entry name" value="ANK_REPEAT"/>
    <property type="match status" value="2"/>
</dbReference>
<dbReference type="Gene3D" id="1.25.40.20">
    <property type="entry name" value="Ankyrin repeat-containing domain"/>
    <property type="match status" value="1"/>
</dbReference>
<feature type="repeat" description="ANK" evidence="3">
    <location>
        <begin position="74"/>
        <end position="106"/>
    </location>
</feature>
<protein>
    <submittedName>
        <fullName evidence="5">MedDCM-OCT-S30-C42-cds12</fullName>
    </submittedName>
</protein>
<dbReference type="PROSITE" id="PS50297">
    <property type="entry name" value="ANK_REP_REGION"/>
    <property type="match status" value="2"/>
</dbReference>
<dbReference type="EMBL" id="KC811119">
    <property type="protein sequence ID" value="AGQ18997.1"/>
    <property type="molecule type" value="Genomic_DNA"/>
</dbReference>
<feature type="repeat" description="ANK" evidence="3">
    <location>
        <begin position="107"/>
        <end position="139"/>
    </location>
</feature>
<evidence type="ECO:0000256" key="1">
    <source>
        <dbReference type="ARBA" id="ARBA00022737"/>
    </source>
</evidence>
<evidence type="ECO:0000256" key="3">
    <source>
        <dbReference type="PROSITE-ProRule" id="PRU00023"/>
    </source>
</evidence>
<sequence>MVKKYLFIPIVVLISLCGGEADNAEVVETTENTVNTNVEQPTVDLLVSVQDNDLNTVNQHIAYGSDLNIQDGTFSNTPLNFAGIYGLTEIANALVNAGADLNLVNADNFTPLCNAAAWGHTEVVTILLDAGADISAKCFETQIGLSVAVAIAISAPYSDYIKALYVDHGEKYNIPYDEAKIIAGREKVTELLSSR</sequence>
<dbReference type="InterPro" id="IPR002110">
    <property type="entry name" value="Ankyrin_rpt"/>
</dbReference>
<accession>S5DVL1</accession>
<evidence type="ECO:0000256" key="4">
    <source>
        <dbReference type="SAM" id="SignalP"/>
    </source>
</evidence>
<dbReference type="InterPro" id="IPR036770">
    <property type="entry name" value="Ankyrin_rpt-contain_sf"/>
</dbReference>
<organism evidence="5">
    <name type="scientific">Candidatus Actinomarina minuta</name>
    <dbReference type="NCBI Taxonomy" id="1389454"/>
    <lineage>
        <taxon>Bacteria</taxon>
        <taxon>Bacillati</taxon>
        <taxon>Actinomycetota</taxon>
        <taxon>Actinomycetes</taxon>
        <taxon>Candidatus Actinomarinidae</taxon>
        <taxon>Candidatus Actinomarinales</taxon>
        <taxon>Candidatus Actinomarineae</taxon>
        <taxon>Candidatus Actinomarinaceae</taxon>
        <taxon>Candidatus Actinomarina</taxon>
    </lineage>
</organism>
<keyword evidence="2 3" id="KW-0040">ANK repeat</keyword>
<keyword evidence="1" id="KW-0677">Repeat</keyword>
<dbReference type="PANTHER" id="PTHR24171">
    <property type="entry name" value="ANKYRIN REPEAT DOMAIN-CONTAINING PROTEIN 39-RELATED"/>
    <property type="match status" value="1"/>
</dbReference>
<name>S5DVL1_9ACTN</name>
<dbReference type="PRINTS" id="PR01415">
    <property type="entry name" value="ANKYRIN"/>
</dbReference>
<dbReference type="SMART" id="SM00248">
    <property type="entry name" value="ANK"/>
    <property type="match status" value="2"/>
</dbReference>